<evidence type="ECO:0000256" key="2">
    <source>
        <dbReference type="SAM" id="SignalP"/>
    </source>
</evidence>
<gene>
    <name evidence="3" type="ORF">GCM10023329_09690</name>
</gene>
<comment type="caution">
    <text evidence="3">The sequence shown here is derived from an EMBL/GenBank/DDBJ whole genome shotgun (WGS) entry which is preliminary data.</text>
</comment>
<dbReference type="EMBL" id="BAABJV010000001">
    <property type="protein sequence ID" value="GAA4765648.1"/>
    <property type="molecule type" value="Genomic_DNA"/>
</dbReference>
<keyword evidence="4" id="KW-1185">Reference proteome</keyword>
<feature type="compositionally biased region" description="Pro residues" evidence="1">
    <location>
        <begin position="53"/>
        <end position="63"/>
    </location>
</feature>
<feature type="compositionally biased region" description="Low complexity" evidence="1">
    <location>
        <begin position="64"/>
        <end position="82"/>
    </location>
</feature>
<organism evidence="3 4">
    <name type="scientific">Streptomyces sanyensis</name>
    <dbReference type="NCBI Taxonomy" id="568869"/>
    <lineage>
        <taxon>Bacteria</taxon>
        <taxon>Bacillati</taxon>
        <taxon>Actinomycetota</taxon>
        <taxon>Actinomycetes</taxon>
        <taxon>Kitasatosporales</taxon>
        <taxon>Streptomycetaceae</taxon>
        <taxon>Streptomyces</taxon>
    </lineage>
</organism>
<protein>
    <recommendedName>
        <fullName evidence="5">Secreted protein</fullName>
    </recommendedName>
</protein>
<feature type="signal peptide" evidence="2">
    <location>
        <begin position="1"/>
        <end position="19"/>
    </location>
</feature>
<dbReference type="RefSeq" id="WP_345609697.1">
    <property type="nucleotide sequence ID" value="NZ_BAABJV010000001.1"/>
</dbReference>
<proteinExistence type="predicted"/>
<feature type="region of interest" description="Disordered" evidence="1">
    <location>
        <begin position="26"/>
        <end position="96"/>
    </location>
</feature>
<dbReference type="Proteomes" id="UP001501147">
    <property type="component" value="Unassembled WGS sequence"/>
</dbReference>
<reference evidence="4" key="1">
    <citation type="journal article" date="2019" name="Int. J. Syst. Evol. Microbiol.">
        <title>The Global Catalogue of Microorganisms (GCM) 10K type strain sequencing project: providing services to taxonomists for standard genome sequencing and annotation.</title>
        <authorList>
            <consortium name="The Broad Institute Genomics Platform"/>
            <consortium name="The Broad Institute Genome Sequencing Center for Infectious Disease"/>
            <person name="Wu L."/>
            <person name="Ma J."/>
        </authorList>
    </citation>
    <scope>NUCLEOTIDE SEQUENCE [LARGE SCALE GENOMIC DNA]</scope>
    <source>
        <strain evidence="4">JCM 18324</strain>
    </source>
</reference>
<name>A0ABP8ZTB6_9ACTN</name>
<feature type="compositionally biased region" description="Low complexity" evidence="1">
    <location>
        <begin position="26"/>
        <end position="52"/>
    </location>
</feature>
<keyword evidence="2" id="KW-0732">Signal</keyword>
<evidence type="ECO:0000313" key="3">
    <source>
        <dbReference type="EMBL" id="GAA4765648.1"/>
    </source>
</evidence>
<feature type="chain" id="PRO_5046021751" description="Secreted protein" evidence="2">
    <location>
        <begin position="20"/>
        <end position="288"/>
    </location>
</feature>
<evidence type="ECO:0008006" key="5">
    <source>
        <dbReference type="Google" id="ProtNLM"/>
    </source>
</evidence>
<sequence length="288" mass="29143">MTIRLPFRLLAAASVAALALTGCDGSGASPDASAPPTATSASTATPAAASPTASPPDASPSPAPSGTGPSSPAPPSATADPGGVPPLGSRGLQPLWPFTTPAQAEEWQRAYRSGGHQPWHLDAEHTALAFTRDYLGFTEIDRITSRRISGRDARIGVAPTGPEGGTAAVIHLVRYGAGPDAPWEVVGTDDTTFSLTTPAYGSVARSPLTAGGRITGVDESIAVQVRQPSSETPLGTSPCCTPGGGTDQPWSVTVPYSGARDAVLTVVASTGGHVATVERFTVTAVRTR</sequence>
<evidence type="ECO:0000313" key="4">
    <source>
        <dbReference type="Proteomes" id="UP001501147"/>
    </source>
</evidence>
<dbReference type="PROSITE" id="PS51257">
    <property type="entry name" value="PROKAR_LIPOPROTEIN"/>
    <property type="match status" value="1"/>
</dbReference>
<accession>A0ABP8ZTB6</accession>
<evidence type="ECO:0000256" key="1">
    <source>
        <dbReference type="SAM" id="MobiDB-lite"/>
    </source>
</evidence>